<evidence type="ECO:0000313" key="1">
    <source>
        <dbReference type="EMBL" id="TBM41340.1"/>
    </source>
</evidence>
<comment type="caution">
    <text evidence="1">The sequence shown here is derived from an EMBL/GenBank/DDBJ whole genome shotgun (WGS) entry which is preliminary data.</text>
</comment>
<gene>
    <name evidence="1" type="ORF">EYB64_12255</name>
</gene>
<evidence type="ECO:0000313" key="2">
    <source>
        <dbReference type="Proteomes" id="UP000294145"/>
    </source>
</evidence>
<dbReference type="RefSeq" id="WP_088412292.1">
    <property type="nucleotide sequence ID" value="NZ_JACTGM010000015.1"/>
</dbReference>
<organism evidence="1 2">
    <name type="scientific">Vibrio cholerae</name>
    <dbReference type="NCBI Taxonomy" id="666"/>
    <lineage>
        <taxon>Bacteria</taxon>
        <taxon>Pseudomonadati</taxon>
        <taxon>Pseudomonadota</taxon>
        <taxon>Gammaproteobacteria</taxon>
        <taxon>Vibrionales</taxon>
        <taxon>Vibrionaceae</taxon>
        <taxon>Vibrio</taxon>
    </lineage>
</organism>
<proteinExistence type="predicted"/>
<dbReference type="Proteomes" id="UP000294145">
    <property type="component" value="Unassembled WGS sequence"/>
</dbReference>
<sequence>MRPNDKQLSIILEHLFKQAEQRQVVEAMLKEGISGYEAEKRFGRPENTAARHFKKYQTHIEYLQSLGLKV</sequence>
<accession>A0A7Z7VMQ8</accession>
<reference evidence="1 2" key="1">
    <citation type="submission" date="2019-02" db="EMBL/GenBank/DDBJ databases">
        <title>Genomic plasticity associated with the antimicrobial resistance in Vibrio cholerae.</title>
        <authorList>
            <person name="Verma J."/>
            <person name="Bag S."/>
            <person name="Saha B."/>
            <person name="Kumar P."/>
            <person name="Ghosh T.S."/>
            <person name="Dayal M."/>
            <person name="Senapati T."/>
            <person name="Mehra S."/>
            <person name="Dey P."/>
            <person name="Desigamani A."/>
            <person name="Kumar D."/>
            <person name="Rana P."/>
            <person name="Kumar B."/>
            <person name="Maiti T.K."/>
            <person name="Sharma N.C."/>
            <person name="Bhadra R.K."/>
            <person name="Mutreja A."/>
            <person name="Nair G.B."/>
            <person name="Ramamurthy T."/>
            <person name="Das B."/>
        </authorList>
    </citation>
    <scope>NUCLEOTIDE SEQUENCE [LARGE SCALE GENOMIC DNA]</scope>
    <source>
        <strain evidence="1 2">IDH06781</strain>
    </source>
</reference>
<protein>
    <submittedName>
        <fullName evidence="1">Uncharacterized protein</fullName>
    </submittedName>
</protein>
<dbReference type="AlphaFoldDB" id="A0A7Z7VMQ8"/>
<name>A0A7Z7VMQ8_VIBCL</name>
<dbReference type="EMBL" id="SISP01000020">
    <property type="protein sequence ID" value="TBM41340.1"/>
    <property type="molecule type" value="Genomic_DNA"/>
</dbReference>